<gene>
    <name evidence="7 12" type="primary">efp</name>
    <name evidence="12" type="ORF">F8C67_06765</name>
</gene>
<evidence type="ECO:0000256" key="8">
    <source>
        <dbReference type="NCBIfam" id="TIGR00038"/>
    </source>
</evidence>
<dbReference type="HAMAP" id="MF_00141">
    <property type="entry name" value="EF_P"/>
    <property type="match status" value="1"/>
</dbReference>
<keyword evidence="4 7" id="KW-0963">Cytoplasm</keyword>
<dbReference type="GO" id="GO:0005829">
    <property type="term" value="C:cytosol"/>
    <property type="evidence" value="ECO:0007669"/>
    <property type="project" value="UniProtKB-ARBA"/>
</dbReference>
<evidence type="ECO:0000256" key="4">
    <source>
        <dbReference type="ARBA" id="ARBA00022490"/>
    </source>
</evidence>
<dbReference type="FunFam" id="2.40.50.140:FF:000009">
    <property type="entry name" value="Elongation factor P"/>
    <property type="match status" value="1"/>
</dbReference>
<dbReference type="PANTHER" id="PTHR30053">
    <property type="entry name" value="ELONGATION FACTOR P"/>
    <property type="match status" value="1"/>
</dbReference>
<keyword evidence="6 7" id="KW-0648">Protein biosynthesis</keyword>
<dbReference type="AlphaFoldDB" id="A0A6N6RIY4"/>
<evidence type="ECO:0000256" key="9">
    <source>
        <dbReference type="RuleBase" id="RU004389"/>
    </source>
</evidence>
<dbReference type="InterPro" id="IPR013852">
    <property type="entry name" value="Transl_elong_P/YeiP_CS"/>
</dbReference>
<dbReference type="Pfam" id="PF08207">
    <property type="entry name" value="EFP_N"/>
    <property type="match status" value="1"/>
</dbReference>
<dbReference type="InterPro" id="IPR020599">
    <property type="entry name" value="Transl_elong_fac_P/YeiP"/>
</dbReference>
<feature type="domain" description="Elongation factor P C-terminal" evidence="10">
    <location>
        <begin position="130"/>
        <end position="185"/>
    </location>
</feature>
<evidence type="ECO:0000256" key="3">
    <source>
        <dbReference type="ARBA" id="ARBA00009479"/>
    </source>
</evidence>
<dbReference type="GO" id="GO:0043043">
    <property type="term" value="P:peptide biosynthetic process"/>
    <property type="evidence" value="ECO:0007669"/>
    <property type="project" value="InterPro"/>
</dbReference>
<dbReference type="PIRSF" id="PIRSF005901">
    <property type="entry name" value="EF-P"/>
    <property type="match status" value="1"/>
</dbReference>
<evidence type="ECO:0000313" key="13">
    <source>
        <dbReference type="Proteomes" id="UP000468650"/>
    </source>
</evidence>
<reference evidence="12 13" key="1">
    <citation type="submission" date="2019-09" db="EMBL/GenBank/DDBJ databases">
        <title>Genomes of family Cryomorphaceae.</title>
        <authorList>
            <person name="Bowman J.P."/>
        </authorList>
    </citation>
    <scope>NUCLEOTIDE SEQUENCE [LARGE SCALE GENOMIC DNA]</scope>
    <source>
        <strain evidence="12 13">LMG 25704</strain>
    </source>
</reference>
<keyword evidence="5 7" id="KW-0251">Elongation factor</keyword>
<dbReference type="EMBL" id="WBVO01000004">
    <property type="protein sequence ID" value="KAB2810281.1"/>
    <property type="molecule type" value="Genomic_DNA"/>
</dbReference>
<evidence type="ECO:0000256" key="2">
    <source>
        <dbReference type="ARBA" id="ARBA00004815"/>
    </source>
</evidence>
<dbReference type="CDD" id="cd04470">
    <property type="entry name" value="S1_EF-P_repeat_1"/>
    <property type="match status" value="1"/>
</dbReference>
<evidence type="ECO:0000313" key="12">
    <source>
        <dbReference type="EMBL" id="KAB2810281.1"/>
    </source>
</evidence>
<dbReference type="SMART" id="SM00841">
    <property type="entry name" value="Elong-fact-P_C"/>
    <property type="match status" value="1"/>
</dbReference>
<evidence type="ECO:0000256" key="7">
    <source>
        <dbReference type="HAMAP-Rule" id="MF_00141"/>
    </source>
</evidence>
<evidence type="ECO:0000256" key="5">
    <source>
        <dbReference type="ARBA" id="ARBA00022768"/>
    </source>
</evidence>
<dbReference type="UniPathway" id="UPA00345"/>
<dbReference type="NCBIfam" id="NF001810">
    <property type="entry name" value="PRK00529.1"/>
    <property type="match status" value="1"/>
</dbReference>
<dbReference type="InterPro" id="IPR001059">
    <property type="entry name" value="Transl_elong_P/YeiP_cen"/>
</dbReference>
<dbReference type="Gene3D" id="2.40.50.140">
    <property type="entry name" value="Nucleic acid-binding proteins"/>
    <property type="match status" value="2"/>
</dbReference>
<dbReference type="Pfam" id="PF09285">
    <property type="entry name" value="Elong-fact-P_C"/>
    <property type="match status" value="1"/>
</dbReference>
<proteinExistence type="inferred from homology"/>
<dbReference type="PANTHER" id="PTHR30053:SF12">
    <property type="entry name" value="ELONGATION FACTOR P (EF-P) FAMILY PROTEIN"/>
    <property type="match status" value="1"/>
</dbReference>
<dbReference type="InterPro" id="IPR011768">
    <property type="entry name" value="Transl_elongation_fac_P"/>
</dbReference>
<dbReference type="Pfam" id="PF01132">
    <property type="entry name" value="EFP"/>
    <property type="match status" value="1"/>
</dbReference>
<evidence type="ECO:0000259" key="10">
    <source>
        <dbReference type="SMART" id="SM00841"/>
    </source>
</evidence>
<dbReference type="InterPro" id="IPR013185">
    <property type="entry name" value="Transl_elong_KOW-like"/>
</dbReference>
<dbReference type="InterPro" id="IPR015365">
    <property type="entry name" value="Elong-fact-P_C"/>
</dbReference>
<protein>
    <recommendedName>
        <fullName evidence="7 8">Elongation factor P</fullName>
        <shortName evidence="7">EF-P</shortName>
    </recommendedName>
</protein>
<comment type="function">
    <text evidence="7">Involved in peptide bond synthesis. Stimulates efficient translation and peptide-bond synthesis on native or reconstituted 70S ribosomes in vitro. Probably functions indirectly by altering the affinity of the ribosome for aminoacyl-tRNA, thus increasing their reactivity as acceptors for peptidyl transferase.</text>
</comment>
<comment type="subcellular location">
    <subcellularLocation>
        <location evidence="1 7">Cytoplasm</location>
    </subcellularLocation>
</comment>
<dbReference type="InterPro" id="IPR012340">
    <property type="entry name" value="NA-bd_OB-fold"/>
</dbReference>
<accession>A0A6N6RIY4</accession>
<comment type="caution">
    <text evidence="12">The sequence shown here is derived from an EMBL/GenBank/DDBJ whole genome shotgun (WGS) entry which is preliminary data.</text>
</comment>
<dbReference type="GO" id="GO:0003746">
    <property type="term" value="F:translation elongation factor activity"/>
    <property type="evidence" value="ECO:0007669"/>
    <property type="project" value="UniProtKB-UniRule"/>
</dbReference>
<evidence type="ECO:0000259" key="11">
    <source>
        <dbReference type="SMART" id="SM01185"/>
    </source>
</evidence>
<dbReference type="RefSeq" id="WP_151667070.1">
    <property type="nucleotide sequence ID" value="NZ_WBVO01000004.1"/>
</dbReference>
<dbReference type="InterPro" id="IPR014722">
    <property type="entry name" value="Rib_uL2_dom2"/>
</dbReference>
<evidence type="ECO:0000256" key="6">
    <source>
        <dbReference type="ARBA" id="ARBA00022917"/>
    </source>
</evidence>
<dbReference type="FunFam" id="2.40.50.140:FF:000004">
    <property type="entry name" value="Elongation factor P"/>
    <property type="match status" value="1"/>
</dbReference>
<keyword evidence="13" id="KW-1185">Reference proteome</keyword>
<dbReference type="SMART" id="SM01185">
    <property type="entry name" value="EFP"/>
    <property type="match status" value="1"/>
</dbReference>
<dbReference type="InterPro" id="IPR008991">
    <property type="entry name" value="Translation_prot_SH3-like_sf"/>
</dbReference>
<dbReference type="FunFam" id="2.30.30.30:FF:000003">
    <property type="entry name" value="Elongation factor P"/>
    <property type="match status" value="1"/>
</dbReference>
<dbReference type="SUPFAM" id="SSF50249">
    <property type="entry name" value="Nucleic acid-binding proteins"/>
    <property type="match status" value="2"/>
</dbReference>
<name>A0A6N6RIY4_9FLAO</name>
<dbReference type="SUPFAM" id="SSF50104">
    <property type="entry name" value="Translation proteins SH3-like domain"/>
    <property type="match status" value="1"/>
</dbReference>
<dbReference type="NCBIfam" id="TIGR00038">
    <property type="entry name" value="efp"/>
    <property type="match status" value="1"/>
</dbReference>
<comment type="similarity">
    <text evidence="3 7 9">Belongs to the elongation factor P family.</text>
</comment>
<comment type="pathway">
    <text evidence="2 7">Protein biosynthesis; polypeptide chain elongation.</text>
</comment>
<feature type="domain" description="Translation elongation factor P/YeiP central" evidence="11">
    <location>
        <begin position="67"/>
        <end position="122"/>
    </location>
</feature>
<organism evidence="12 13">
    <name type="scientific">Phaeocystidibacter luteus</name>
    <dbReference type="NCBI Taxonomy" id="911197"/>
    <lineage>
        <taxon>Bacteria</taxon>
        <taxon>Pseudomonadati</taxon>
        <taxon>Bacteroidota</taxon>
        <taxon>Flavobacteriia</taxon>
        <taxon>Flavobacteriales</taxon>
        <taxon>Phaeocystidibacteraceae</taxon>
        <taxon>Phaeocystidibacter</taxon>
    </lineage>
</organism>
<dbReference type="CDD" id="cd05794">
    <property type="entry name" value="S1_EF-P_repeat_2"/>
    <property type="match status" value="1"/>
</dbReference>
<dbReference type="Proteomes" id="UP000468650">
    <property type="component" value="Unassembled WGS sequence"/>
</dbReference>
<evidence type="ECO:0000256" key="1">
    <source>
        <dbReference type="ARBA" id="ARBA00004496"/>
    </source>
</evidence>
<sequence length="188" mass="21301">MASTSDIRNGMCIDYNNDPYQIVEFLHVKPGKGNAFVRTKMRNLNTGRLLEHTFPAGTKIDEIRVENRNYQYLYNDPDGYHFMNMETYEQITLQKDLINAPEFLKDGMETNILYHADEERPLSCELPATVALEITYSEPGVKGNTATNATKPATLETGAEVRVPLFIEQGEKIVIDTATGSYKERAKE</sequence>
<dbReference type="PROSITE" id="PS01275">
    <property type="entry name" value="EFP"/>
    <property type="match status" value="1"/>
</dbReference>
<dbReference type="Gene3D" id="2.30.30.30">
    <property type="match status" value="1"/>
</dbReference>
<dbReference type="OrthoDB" id="9801844at2"/>